<dbReference type="Gene3D" id="3.90.1150.10">
    <property type="entry name" value="Aspartate Aminotransferase, domain 1"/>
    <property type="match status" value="1"/>
</dbReference>
<dbReference type="InterPro" id="IPR015424">
    <property type="entry name" value="PyrdxlP-dep_Trfase"/>
</dbReference>
<dbReference type="GO" id="GO:0016829">
    <property type="term" value="F:lyase activity"/>
    <property type="evidence" value="ECO:0007669"/>
    <property type="project" value="UniProtKB-KW"/>
</dbReference>
<dbReference type="RefSeq" id="WP_192775559.1">
    <property type="nucleotide sequence ID" value="NZ_BAAASY010000040.1"/>
</dbReference>
<reference evidence="3 4" key="1">
    <citation type="submission" date="2020-10" db="EMBL/GenBank/DDBJ databases">
        <title>Sequencing the genomes of 1000 actinobacteria strains.</title>
        <authorList>
            <person name="Klenk H.-P."/>
        </authorList>
    </citation>
    <scope>NUCLEOTIDE SEQUENCE [LARGE SCALE GENOMIC DNA]</scope>
    <source>
        <strain evidence="3 4">DSM 43748</strain>
    </source>
</reference>
<keyword evidence="1" id="KW-0663">Pyridoxal phosphate</keyword>
<name>A0ABR9KEP2_9ACTN</name>
<gene>
    <name evidence="3" type="ORF">H4W81_003270</name>
</gene>
<evidence type="ECO:0000313" key="4">
    <source>
        <dbReference type="Proteomes" id="UP000661607"/>
    </source>
</evidence>
<keyword evidence="4" id="KW-1185">Reference proteome</keyword>
<dbReference type="InterPro" id="IPR015421">
    <property type="entry name" value="PyrdxlP-dep_Trfase_major"/>
</dbReference>
<keyword evidence="3" id="KW-0456">Lyase</keyword>
<accession>A0ABR9KEP2</accession>
<dbReference type="Pfam" id="PF00266">
    <property type="entry name" value="Aminotran_5"/>
    <property type="match status" value="1"/>
</dbReference>
<sequence length="399" mass="44150">MMDWRQVRELFTIDPDLIHLNTAGLGSAPRAVLDVLGSADRVYARSPRDPFADTALTEVREALAGGLGCEADELAIVPSATDANARILAGLDLREGDEIITTDHECYTVRAPLCQLRDRRGVVLRELTPPIGAGQRAEEIVELVRSAITPRTRVLQWAGITLTTGAAFPTAELVELARRHDLIAVLDGAQLLGHFPVRLRDLGVDFLSASGSRYQCGPMGTGLIYARNRPLPLPAFWPVVSLLYPLRDGLPPRPHDLGRLLQQSDSADLSRAQGLRIACELWDRIGRDRIQRHVLELGTHLKERVVRHWGRDALFSPMDDPRLHSGLVAFDPFRGSANLGVFVQLKRQLADEHGITVEITRFAHPGVQGELPAVRVSPHLYNDVEQLDRAIETMIKLCH</sequence>
<proteinExistence type="predicted"/>
<dbReference type="EMBL" id="JADBEF010000001">
    <property type="protein sequence ID" value="MBE1560491.1"/>
    <property type="molecule type" value="Genomic_DNA"/>
</dbReference>
<evidence type="ECO:0000313" key="3">
    <source>
        <dbReference type="EMBL" id="MBE1560491.1"/>
    </source>
</evidence>
<dbReference type="InterPro" id="IPR000192">
    <property type="entry name" value="Aminotrans_V_dom"/>
</dbReference>
<dbReference type="PANTHER" id="PTHR43092:SF2">
    <property type="entry name" value="HERCYNYLCYSTEINE SULFOXIDE LYASE"/>
    <property type="match status" value="1"/>
</dbReference>
<dbReference type="PANTHER" id="PTHR43092">
    <property type="entry name" value="L-CYSTEINE DESULFHYDRASE"/>
    <property type="match status" value="1"/>
</dbReference>
<protein>
    <submittedName>
        <fullName evidence="3">Selenocysteine lyase/cysteine desulfurase</fullName>
    </submittedName>
</protein>
<comment type="caution">
    <text evidence="3">The sequence shown here is derived from an EMBL/GenBank/DDBJ whole genome shotgun (WGS) entry which is preliminary data.</text>
</comment>
<dbReference type="Gene3D" id="3.40.640.10">
    <property type="entry name" value="Type I PLP-dependent aspartate aminotransferase-like (Major domain)"/>
    <property type="match status" value="1"/>
</dbReference>
<feature type="domain" description="Aminotransferase class V" evidence="2">
    <location>
        <begin position="53"/>
        <end position="230"/>
    </location>
</feature>
<dbReference type="InterPro" id="IPR015422">
    <property type="entry name" value="PyrdxlP-dep_Trfase_small"/>
</dbReference>
<dbReference type="Proteomes" id="UP000661607">
    <property type="component" value="Unassembled WGS sequence"/>
</dbReference>
<organism evidence="3 4">
    <name type="scientific">Nonomuraea africana</name>
    <dbReference type="NCBI Taxonomy" id="46171"/>
    <lineage>
        <taxon>Bacteria</taxon>
        <taxon>Bacillati</taxon>
        <taxon>Actinomycetota</taxon>
        <taxon>Actinomycetes</taxon>
        <taxon>Streptosporangiales</taxon>
        <taxon>Streptosporangiaceae</taxon>
        <taxon>Nonomuraea</taxon>
    </lineage>
</organism>
<evidence type="ECO:0000256" key="1">
    <source>
        <dbReference type="ARBA" id="ARBA00022898"/>
    </source>
</evidence>
<dbReference type="SUPFAM" id="SSF53383">
    <property type="entry name" value="PLP-dependent transferases"/>
    <property type="match status" value="1"/>
</dbReference>
<evidence type="ECO:0000259" key="2">
    <source>
        <dbReference type="Pfam" id="PF00266"/>
    </source>
</evidence>